<evidence type="ECO:0000256" key="8">
    <source>
        <dbReference type="ARBA" id="ARBA00022982"/>
    </source>
</evidence>
<dbReference type="GO" id="GO:0046872">
    <property type="term" value="F:metal ion binding"/>
    <property type="evidence" value="ECO:0007669"/>
    <property type="project" value="UniProtKB-KW"/>
</dbReference>
<comment type="cofactor">
    <cofactor evidence="11">
        <name>heme</name>
        <dbReference type="ChEBI" id="CHEBI:30413"/>
    </cofactor>
    <text evidence="11">Binds 2 heme groups.</text>
</comment>
<keyword evidence="3 16" id="KW-0575">Peroxidase</keyword>
<comment type="subcellular location">
    <subcellularLocation>
        <location evidence="1">Periplasm</location>
    </subcellularLocation>
</comment>
<feature type="binding site" description="covalent" evidence="11">
    <location>
        <position position="220"/>
    </location>
    <ligand>
        <name>heme c</name>
        <dbReference type="ChEBI" id="CHEBI:61717"/>
        <label>2</label>
    </ligand>
</feature>
<feature type="region of interest" description="Disordered" evidence="13">
    <location>
        <begin position="333"/>
        <end position="352"/>
    </location>
</feature>
<keyword evidence="17" id="KW-1185">Reference proteome</keyword>
<evidence type="ECO:0000256" key="11">
    <source>
        <dbReference type="PIRSR" id="PIRSR000294-1"/>
    </source>
</evidence>
<accession>A0A063Y3X1</accession>
<organism evidence="16 17">
    <name type="scientific">Nitrincola lacisaponensis</name>
    <dbReference type="NCBI Taxonomy" id="267850"/>
    <lineage>
        <taxon>Bacteria</taxon>
        <taxon>Pseudomonadati</taxon>
        <taxon>Pseudomonadota</taxon>
        <taxon>Gammaproteobacteria</taxon>
        <taxon>Oceanospirillales</taxon>
        <taxon>Oceanospirillaceae</taxon>
        <taxon>Nitrincola</taxon>
    </lineage>
</organism>
<evidence type="ECO:0000256" key="10">
    <source>
        <dbReference type="ARBA" id="ARBA00023004"/>
    </source>
</evidence>
<dbReference type="Pfam" id="PF03150">
    <property type="entry name" value="CCP_MauG"/>
    <property type="match status" value="1"/>
</dbReference>
<reference evidence="16 17" key="1">
    <citation type="journal article" date="2005" name="Int. J. Syst. Evol. Microbiol.">
        <title>Nitrincola lacisaponensis gen. nov., sp. nov., a novel alkaliphilic bacterium isolated from an alkaline, saline lake.</title>
        <authorList>
            <person name="Dimitriu P.A."/>
            <person name="Shukla S.K."/>
            <person name="Conradt J."/>
            <person name="Marquez M.C."/>
            <person name="Ventosa A."/>
            <person name="Maglia A."/>
            <person name="Peyton B.M."/>
            <person name="Pinkart H.C."/>
            <person name="Mormile M.R."/>
        </authorList>
    </citation>
    <scope>NUCLEOTIDE SEQUENCE [LARGE SCALE GENOMIC DNA]</scope>
    <source>
        <strain evidence="16 17">4CA</strain>
    </source>
</reference>
<comment type="PTM">
    <text evidence="11">Binds 2 heme groups per subunit.</text>
</comment>
<dbReference type="GO" id="GO:0004130">
    <property type="term" value="F:cytochrome-c peroxidase activity"/>
    <property type="evidence" value="ECO:0007669"/>
    <property type="project" value="UniProtKB-EC"/>
</dbReference>
<feature type="binding site" description="axial binding residue" evidence="12">
    <location>
        <position position="224"/>
    </location>
    <ligand>
        <name>heme c</name>
        <dbReference type="ChEBI" id="CHEBI:61717"/>
        <label>2</label>
    </ligand>
    <ligandPart>
        <name>Fe</name>
        <dbReference type="ChEBI" id="CHEBI:18248"/>
    </ligandPart>
</feature>
<dbReference type="OrthoDB" id="9805202at2"/>
<name>A0A063Y3X1_9GAMM</name>
<protein>
    <submittedName>
        <fullName evidence="16">Cytochrome c551 peroxidase</fullName>
        <ecNumber evidence="16">1.11.1.5</ecNumber>
    </submittedName>
</protein>
<dbReference type="EMBL" id="JMSZ01000015">
    <property type="protein sequence ID" value="KDE40978.1"/>
    <property type="molecule type" value="Genomic_DNA"/>
</dbReference>
<feature type="binding site" description="covalent" evidence="11">
    <location>
        <position position="223"/>
    </location>
    <ligand>
        <name>heme c</name>
        <dbReference type="ChEBI" id="CHEBI:61717"/>
        <label>2</label>
    </ligand>
</feature>
<dbReference type="InterPro" id="IPR026259">
    <property type="entry name" value="MauG/Cytc_peroxidase"/>
</dbReference>
<dbReference type="PATRIC" id="fig|267850.7.peg.621"/>
<dbReference type="InterPro" id="IPR036909">
    <property type="entry name" value="Cyt_c-like_dom_sf"/>
</dbReference>
<dbReference type="SUPFAM" id="SSF46626">
    <property type="entry name" value="Cytochrome c"/>
    <property type="match status" value="2"/>
</dbReference>
<dbReference type="AlphaFoldDB" id="A0A063Y3X1"/>
<evidence type="ECO:0000313" key="16">
    <source>
        <dbReference type="EMBL" id="KDE40978.1"/>
    </source>
</evidence>
<dbReference type="PROSITE" id="PS51007">
    <property type="entry name" value="CYTC"/>
    <property type="match status" value="2"/>
</dbReference>
<dbReference type="InterPro" id="IPR004852">
    <property type="entry name" value="Di-haem_cyt_c_peroxidsae"/>
</dbReference>
<dbReference type="GO" id="GO:0020037">
    <property type="term" value="F:heme binding"/>
    <property type="evidence" value="ECO:0007669"/>
    <property type="project" value="InterPro"/>
</dbReference>
<keyword evidence="4 11" id="KW-0349">Heme</keyword>
<dbReference type="InterPro" id="IPR009056">
    <property type="entry name" value="Cyt_c-like_dom"/>
</dbReference>
<feature type="binding site" description="axial binding residue" evidence="12">
    <location>
        <position position="298"/>
    </location>
    <ligand>
        <name>heme c</name>
        <dbReference type="ChEBI" id="CHEBI:61717"/>
        <label>2</label>
    </ligand>
    <ligandPart>
        <name>Fe</name>
        <dbReference type="ChEBI" id="CHEBI:18248"/>
    </ligandPart>
</feature>
<feature type="chain" id="PRO_5001623422" evidence="14">
    <location>
        <begin position="24"/>
        <end position="352"/>
    </location>
</feature>
<evidence type="ECO:0000256" key="4">
    <source>
        <dbReference type="ARBA" id="ARBA00022617"/>
    </source>
</evidence>
<evidence type="ECO:0000256" key="5">
    <source>
        <dbReference type="ARBA" id="ARBA00022723"/>
    </source>
</evidence>
<evidence type="ECO:0000256" key="14">
    <source>
        <dbReference type="SAM" id="SignalP"/>
    </source>
</evidence>
<dbReference type="Pfam" id="PF00034">
    <property type="entry name" value="Cytochrom_C"/>
    <property type="match status" value="1"/>
</dbReference>
<gene>
    <name evidence="16" type="ORF">ADINL_0627</name>
</gene>
<evidence type="ECO:0000256" key="3">
    <source>
        <dbReference type="ARBA" id="ARBA00022559"/>
    </source>
</evidence>
<keyword evidence="10 12" id="KW-0408">Iron</keyword>
<dbReference type="EC" id="1.11.1.5" evidence="16"/>
<dbReference type="PANTHER" id="PTHR30600:SF7">
    <property type="entry name" value="CYTOCHROME C PEROXIDASE-RELATED"/>
    <property type="match status" value="1"/>
</dbReference>
<keyword evidence="5 12" id="KW-0479">Metal-binding</keyword>
<dbReference type="RefSeq" id="WP_036543854.1">
    <property type="nucleotide sequence ID" value="NZ_JBKBNO010000008.1"/>
</dbReference>
<dbReference type="InterPro" id="IPR051395">
    <property type="entry name" value="Cytochrome_c_Peroxidase/MauG"/>
</dbReference>
<evidence type="ECO:0000256" key="2">
    <source>
        <dbReference type="ARBA" id="ARBA00022448"/>
    </source>
</evidence>
<feature type="domain" description="Cytochrome c" evidence="15">
    <location>
        <begin position="52"/>
        <end position="160"/>
    </location>
</feature>
<evidence type="ECO:0000256" key="1">
    <source>
        <dbReference type="ARBA" id="ARBA00004418"/>
    </source>
</evidence>
<dbReference type="Proteomes" id="UP000027318">
    <property type="component" value="Unassembled WGS sequence"/>
</dbReference>
<evidence type="ECO:0000313" key="17">
    <source>
        <dbReference type="Proteomes" id="UP000027318"/>
    </source>
</evidence>
<dbReference type="FunFam" id="1.10.760.10:FF:000004">
    <property type="entry name" value="Cytochrome c peroxidase"/>
    <property type="match status" value="1"/>
</dbReference>
<evidence type="ECO:0000256" key="7">
    <source>
        <dbReference type="ARBA" id="ARBA00022764"/>
    </source>
</evidence>
<dbReference type="GO" id="GO:0042597">
    <property type="term" value="C:periplasmic space"/>
    <property type="evidence" value="ECO:0007669"/>
    <property type="project" value="UniProtKB-SubCell"/>
</dbReference>
<dbReference type="GO" id="GO:0009055">
    <property type="term" value="F:electron transfer activity"/>
    <property type="evidence" value="ECO:0007669"/>
    <property type="project" value="InterPro"/>
</dbReference>
<keyword evidence="9 16" id="KW-0560">Oxidoreductase</keyword>
<keyword evidence="2" id="KW-0813">Transport</keyword>
<sequence length="352" mass="38238">MKRKISLLTSAVCLSLASSVAMADALRDRASALFEAIPQEPPVIEGNELTPEKVELGKMLFFEPRLSASHLISCNTCHNVGFGGDDYLPVSIGHGWQKGPRNAPTVFNAVFNAAQFWDGRAADLAEQAKGPVQAGVEMSSTPERVVDTLNSMPDYIERFKASFPGEADPVTFDNMAIAIEAFEATLITPNSPFDLWLNGDDAALNDEQKEGLALFMDKGCAACHAGVNFGGQNYFPFGLVKRPGADILPEGDRGRFEVTQTATDDYVFRAAPLRNIELTAPYFHSGAVWDLEEAVSVMGVAQLGAELNDDQVHKIAEFLRTLTGDVPTVVYPHLPPSTRTTPRPVSMMNPDY</sequence>
<evidence type="ECO:0000256" key="12">
    <source>
        <dbReference type="PIRSR" id="PIRSR000294-2"/>
    </source>
</evidence>
<evidence type="ECO:0000256" key="9">
    <source>
        <dbReference type="ARBA" id="ARBA00023002"/>
    </source>
</evidence>
<evidence type="ECO:0000256" key="13">
    <source>
        <dbReference type="SAM" id="MobiDB-lite"/>
    </source>
</evidence>
<keyword evidence="8" id="KW-0249">Electron transport</keyword>
<dbReference type="Gene3D" id="1.10.760.10">
    <property type="entry name" value="Cytochrome c-like domain"/>
    <property type="match status" value="2"/>
</dbReference>
<evidence type="ECO:0000256" key="6">
    <source>
        <dbReference type="ARBA" id="ARBA00022729"/>
    </source>
</evidence>
<feature type="signal peptide" evidence="14">
    <location>
        <begin position="1"/>
        <end position="23"/>
    </location>
</feature>
<feature type="binding site" description="axial binding residue" evidence="12">
    <location>
        <position position="94"/>
    </location>
    <ligand>
        <name>heme c</name>
        <dbReference type="ChEBI" id="CHEBI:61717"/>
        <label>1</label>
    </ligand>
    <ligandPart>
        <name>Fe</name>
        <dbReference type="ChEBI" id="CHEBI:18248"/>
    </ligandPart>
</feature>
<dbReference type="PIRSF" id="PIRSF000294">
    <property type="entry name" value="Cytochrome-c_peroxidase"/>
    <property type="match status" value="1"/>
</dbReference>
<comment type="caution">
    <text evidence="16">The sequence shown here is derived from an EMBL/GenBank/DDBJ whole genome shotgun (WGS) entry which is preliminary data.</text>
</comment>
<keyword evidence="6 14" id="KW-0732">Signal</keyword>
<feature type="domain" description="Cytochrome c" evidence="15">
    <location>
        <begin position="206"/>
        <end position="323"/>
    </location>
</feature>
<dbReference type="STRING" id="267850.ADINL_0627"/>
<keyword evidence="7" id="KW-0574">Periplasm</keyword>
<dbReference type="PANTHER" id="PTHR30600">
    <property type="entry name" value="CYTOCHROME C PEROXIDASE-RELATED"/>
    <property type="match status" value="1"/>
</dbReference>
<proteinExistence type="predicted"/>
<evidence type="ECO:0000259" key="15">
    <source>
        <dbReference type="PROSITE" id="PS51007"/>
    </source>
</evidence>
<feature type="binding site" description="axial binding residue" evidence="12">
    <location>
        <position position="78"/>
    </location>
    <ligand>
        <name>heme c</name>
        <dbReference type="ChEBI" id="CHEBI:61717"/>
        <label>1</label>
    </ligand>
    <ligandPart>
        <name>Fe</name>
        <dbReference type="ChEBI" id="CHEBI:18248"/>
    </ligandPart>
</feature>
<feature type="binding site" description="covalent" evidence="11">
    <location>
        <position position="77"/>
    </location>
    <ligand>
        <name>heme c</name>
        <dbReference type="ChEBI" id="CHEBI:61717"/>
        <label>1</label>
    </ligand>
</feature>
<feature type="binding site" description="covalent" evidence="11">
    <location>
        <position position="74"/>
    </location>
    <ligand>
        <name>heme c</name>
        <dbReference type="ChEBI" id="CHEBI:61717"/>
        <label>1</label>
    </ligand>
</feature>